<dbReference type="Pfam" id="PF18913">
    <property type="entry name" value="FBPase_C"/>
    <property type="match status" value="1"/>
</dbReference>
<comment type="catalytic activity">
    <reaction evidence="1 9">
        <text>beta-D-fructose 1,6-bisphosphate + H2O = beta-D-fructose 6-phosphate + phosphate</text>
        <dbReference type="Rhea" id="RHEA:11064"/>
        <dbReference type="ChEBI" id="CHEBI:15377"/>
        <dbReference type="ChEBI" id="CHEBI:32966"/>
        <dbReference type="ChEBI" id="CHEBI:43474"/>
        <dbReference type="ChEBI" id="CHEBI:57634"/>
        <dbReference type="EC" id="3.1.3.11"/>
    </reaction>
</comment>
<dbReference type="InterPro" id="IPR033391">
    <property type="entry name" value="FBPase_N"/>
</dbReference>
<protein>
    <recommendedName>
        <fullName evidence="9">Fructose-1,6-bisphosphatase class 1</fullName>
        <shortName evidence="9">FBPase class 1</shortName>
        <ecNumber evidence="9">3.1.3.11</ecNumber>
    </recommendedName>
    <alternativeName>
        <fullName evidence="9">D-fructose-1,6-bisphosphate 1-phosphohydrolase class 1</fullName>
    </alternativeName>
</protein>
<dbReference type="PIRSF" id="PIRSF000904">
    <property type="entry name" value="FBPtase_SBPase"/>
    <property type="match status" value="1"/>
</dbReference>
<evidence type="ECO:0000256" key="8">
    <source>
        <dbReference type="ARBA" id="ARBA00023277"/>
    </source>
</evidence>
<keyword evidence="6 9" id="KW-0378">Hydrolase</keyword>
<feature type="binding site" evidence="9">
    <location>
        <position position="114"/>
    </location>
    <ligand>
        <name>Mg(2+)</name>
        <dbReference type="ChEBI" id="CHEBI:18420"/>
        <label>2</label>
    </ligand>
</feature>
<sequence>MAKIGTDLNRFILEEERKHPEATGSLTIALTAIESATKIIASHVRMAGLADILGQAGKTNIQGEEVQKLDELSNEILIKHLSDSGQFYALASEELDEPIYPPQGADANYVIAFDPLDGSSNIDVNVSIGTIFSIHRRIKGTEEDFLQEGFKQVAAGYVIYGSSTMFVLTTGNGVNGFTLDPSVGMFLLSHPDMKIPEKGKIYSINEANAKKWTEPKIIDYIETLKDEGYTTRYIGSMVADVHRTLIKGGIFGYPADRKNTSGKLRLLYEASPMAFIIEQAGGKATDGKTDILSIKPTDIHQRTPVFLGSKKEINQLLEFIR</sequence>
<dbReference type="RefSeq" id="WP_200674864.1">
    <property type="nucleotide sequence ID" value="NZ_JAACYA010000002.1"/>
</dbReference>
<evidence type="ECO:0000256" key="10">
    <source>
        <dbReference type="RuleBase" id="RU000508"/>
    </source>
</evidence>
<organism evidence="13 14">
    <name type="scientific">Persephonella atlantica</name>
    <dbReference type="NCBI Taxonomy" id="2699429"/>
    <lineage>
        <taxon>Bacteria</taxon>
        <taxon>Pseudomonadati</taxon>
        <taxon>Aquificota</taxon>
        <taxon>Aquificia</taxon>
        <taxon>Aquificales</taxon>
        <taxon>Hydrogenothermaceae</taxon>
        <taxon>Persephonella</taxon>
    </lineage>
</organism>
<dbReference type="EMBL" id="JAACYA010000002">
    <property type="protein sequence ID" value="MBK3333311.1"/>
    <property type="molecule type" value="Genomic_DNA"/>
</dbReference>
<feature type="domain" description="Fructose-1-6-bisphosphatase class I N-terminal" evidence="11">
    <location>
        <begin position="8"/>
        <end position="191"/>
    </location>
</feature>
<evidence type="ECO:0000256" key="1">
    <source>
        <dbReference type="ARBA" id="ARBA00001273"/>
    </source>
</evidence>
<evidence type="ECO:0000256" key="2">
    <source>
        <dbReference type="ARBA" id="ARBA00005215"/>
    </source>
</evidence>
<evidence type="ECO:0000313" key="13">
    <source>
        <dbReference type="EMBL" id="MBK3333311.1"/>
    </source>
</evidence>
<feature type="binding site" evidence="9">
    <location>
        <position position="263"/>
    </location>
    <ligand>
        <name>substrate</name>
    </ligand>
</feature>
<comment type="pathway">
    <text evidence="2">Carbohydrate biosynthesis; Calvin cycle.</text>
</comment>
<evidence type="ECO:0000256" key="6">
    <source>
        <dbReference type="ARBA" id="ARBA00022801"/>
    </source>
</evidence>
<name>A0ABS1GK85_9AQUI</name>
<dbReference type="PANTHER" id="PTHR11556:SF35">
    <property type="entry name" value="SEDOHEPTULOSE-1,7-BISPHOSPHATASE, CHLOROPLASTIC"/>
    <property type="match status" value="1"/>
</dbReference>
<dbReference type="CDD" id="cd00354">
    <property type="entry name" value="FBPase"/>
    <property type="match status" value="1"/>
</dbReference>
<proteinExistence type="inferred from homology"/>
<dbReference type="Gene3D" id="3.30.540.10">
    <property type="entry name" value="Fructose-1,6-Bisphosphatase, subunit A, domain 1"/>
    <property type="match status" value="1"/>
</dbReference>
<keyword evidence="8 9" id="KW-0119">Carbohydrate metabolism</keyword>
<feature type="binding site" evidence="9">
    <location>
        <position position="116"/>
    </location>
    <ligand>
        <name>Mg(2+)</name>
        <dbReference type="ChEBI" id="CHEBI:18420"/>
        <label>1</label>
    </ligand>
</feature>
<dbReference type="PIRSF" id="PIRSF500210">
    <property type="entry name" value="FBPtase"/>
    <property type="match status" value="1"/>
</dbReference>
<evidence type="ECO:0000259" key="12">
    <source>
        <dbReference type="Pfam" id="PF18913"/>
    </source>
</evidence>
<comment type="subunit">
    <text evidence="9">Homotetramer.</text>
</comment>
<comment type="similarity">
    <text evidence="3 9 10">Belongs to the FBPase class 1 family.</text>
</comment>
<keyword evidence="4 9" id="KW-0963">Cytoplasm</keyword>
<feature type="binding site" evidence="9">
    <location>
        <begin position="117"/>
        <end position="120"/>
    </location>
    <ligand>
        <name>substrate</name>
    </ligand>
</feature>
<dbReference type="InterPro" id="IPR000146">
    <property type="entry name" value="FBPase_class-1"/>
</dbReference>
<dbReference type="InterPro" id="IPR028343">
    <property type="entry name" value="FBPtase"/>
</dbReference>
<dbReference type="HAMAP" id="MF_01855">
    <property type="entry name" value="FBPase_class1"/>
    <property type="match status" value="1"/>
</dbReference>
<evidence type="ECO:0000256" key="9">
    <source>
        <dbReference type="HAMAP-Rule" id="MF_01855"/>
    </source>
</evidence>
<feature type="binding site" evidence="9">
    <location>
        <position position="117"/>
    </location>
    <ligand>
        <name>Mg(2+)</name>
        <dbReference type="ChEBI" id="CHEBI:18420"/>
        <label>2</label>
    </ligand>
</feature>
<dbReference type="InterPro" id="IPR020548">
    <property type="entry name" value="Fructose_bisphosphatase_AS"/>
</dbReference>
<comment type="cofactor">
    <cofactor evidence="9">
        <name>Mg(2+)</name>
        <dbReference type="ChEBI" id="CHEBI:18420"/>
    </cofactor>
    <text evidence="9">Binds 2 magnesium ions per subunit.</text>
</comment>
<dbReference type="PRINTS" id="PR00115">
    <property type="entry name" value="F16BPHPHTASE"/>
</dbReference>
<feature type="binding site" evidence="9">
    <location>
        <position position="233"/>
    </location>
    <ligand>
        <name>substrate</name>
    </ligand>
</feature>
<dbReference type="InterPro" id="IPR044015">
    <property type="entry name" value="FBPase_C_dom"/>
</dbReference>
<evidence type="ECO:0000256" key="7">
    <source>
        <dbReference type="ARBA" id="ARBA00022842"/>
    </source>
</evidence>
<comment type="subcellular location">
    <subcellularLocation>
        <location evidence="9">Cytoplasm</location>
    </subcellularLocation>
</comment>
<feature type="binding site" evidence="9">
    <location>
        <position position="114"/>
    </location>
    <ligand>
        <name>Mg(2+)</name>
        <dbReference type="ChEBI" id="CHEBI:18420"/>
        <label>1</label>
    </ligand>
</feature>
<keyword evidence="7 9" id="KW-0460">Magnesium</keyword>
<dbReference type="NCBIfam" id="NF006779">
    <property type="entry name" value="PRK09293.1-3"/>
    <property type="match status" value="1"/>
</dbReference>
<keyword evidence="14" id="KW-1185">Reference proteome</keyword>
<dbReference type="NCBIfam" id="NF006778">
    <property type="entry name" value="PRK09293.1-1"/>
    <property type="match status" value="1"/>
</dbReference>
<feature type="binding site" evidence="9">
    <location>
        <position position="269"/>
    </location>
    <ligand>
        <name>Mg(2+)</name>
        <dbReference type="ChEBI" id="CHEBI:18420"/>
        <label>2</label>
    </ligand>
</feature>
<dbReference type="Proteomes" id="UP000772812">
    <property type="component" value="Unassembled WGS sequence"/>
</dbReference>
<dbReference type="EC" id="3.1.3.11" evidence="9"/>
<feature type="domain" description="Fructose-1-6-bisphosphatase class 1 C-terminal" evidence="12">
    <location>
        <begin position="195"/>
        <end position="319"/>
    </location>
</feature>
<dbReference type="SUPFAM" id="SSF56655">
    <property type="entry name" value="Carbohydrate phosphatase"/>
    <property type="match status" value="1"/>
</dbReference>
<comment type="caution">
    <text evidence="9">Lacks conserved residue(s) required for the propagation of feature annotation.</text>
</comment>
<accession>A0ABS1GK85</accession>
<dbReference type="PROSITE" id="PS00124">
    <property type="entry name" value="FBPASE"/>
    <property type="match status" value="1"/>
</dbReference>
<evidence type="ECO:0000256" key="3">
    <source>
        <dbReference type="ARBA" id="ARBA00010941"/>
    </source>
</evidence>
<keyword evidence="5 9" id="KW-0479">Metal-binding</keyword>
<feature type="binding site" evidence="9">
    <location>
        <position position="93"/>
    </location>
    <ligand>
        <name>Mg(2+)</name>
        <dbReference type="ChEBI" id="CHEBI:18420"/>
        <label>1</label>
    </ligand>
</feature>
<evidence type="ECO:0000313" key="14">
    <source>
        <dbReference type="Proteomes" id="UP000772812"/>
    </source>
</evidence>
<comment type="caution">
    <text evidence="13">The sequence shown here is derived from an EMBL/GenBank/DDBJ whole genome shotgun (WGS) entry which is preliminary data.</text>
</comment>
<dbReference type="PANTHER" id="PTHR11556">
    <property type="entry name" value="FRUCTOSE-1,6-BISPHOSPHATASE-RELATED"/>
    <property type="match status" value="1"/>
</dbReference>
<dbReference type="Pfam" id="PF00316">
    <property type="entry name" value="FBPase"/>
    <property type="match status" value="1"/>
</dbReference>
<evidence type="ECO:0000259" key="11">
    <source>
        <dbReference type="Pfam" id="PF00316"/>
    </source>
</evidence>
<evidence type="ECO:0000256" key="4">
    <source>
        <dbReference type="ARBA" id="ARBA00022490"/>
    </source>
</evidence>
<evidence type="ECO:0000256" key="5">
    <source>
        <dbReference type="ARBA" id="ARBA00022723"/>
    </source>
</evidence>
<reference evidence="13 14" key="1">
    <citation type="journal article" date="2021" name="Syst. Appl. Microbiol.">
        <title>Persephonella atlantica sp. nov.: How to adapt to physico-chemical gradients in high temperature hydrothermal habitats.</title>
        <authorList>
            <person name="Francois D.X."/>
            <person name="Godfroy A."/>
            <person name="Mathien C."/>
            <person name="Aube J."/>
            <person name="Cathalot C."/>
            <person name="Lesongeur F."/>
            <person name="L'Haridon S."/>
            <person name="Philippon X."/>
            <person name="Roussel E.G."/>
        </authorList>
    </citation>
    <scope>NUCLEOTIDE SEQUENCE [LARGE SCALE GENOMIC DNA]</scope>
    <source>
        <strain evidence="13 14">MO1340</strain>
    </source>
</reference>
<gene>
    <name evidence="9 13" type="primary">fbp</name>
    <name evidence="13" type="ORF">GWK41_09540</name>
</gene>
<feature type="binding site" evidence="9">
    <location>
        <position position="205"/>
    </location>
    <ligand>
        <name>substrate</name>
    </ligand>
</feature>
<dbReference type="Gene3D" id="3.40.190.80">
    <property type="match status" value="1"/>
</dbReference>
<dbReference type="GO" id="GO:0042132">
    <property type="term" value="F:fructose 1,6-bisphosphate 1-phosphatase activity"/>
    <property type="evidence" value="ECO:0007669"/>
    <property type="project" value="UniProtKB-EC"/>
</dbReference>